<evidence type="ECO:0000256" key="1">
    <source>
        <dbReference type="ARBA" id="ARBA00022723"/>
    </source>
</evidence>
<dbReference type="PIRSF" id="PIRSF026713">
    <property type="entry name" value="PMI_Firm_long_prd"/>
    <property type="match status" value="1"/>
</dbReference>
<evidence type="ECO:0000313" key="4">
    <source>
        <dbReference type="Proteomes" id="UP000198614"/>
    </source>
</evidence>
<dbReference type="SUPFAM" id="SSF51182">
    <property type="entry name" value="RmlC-like cupins"/>
    <property type="match status" value="1"/>
</dbReference>
<protein>
    <submittedName>
        <fullName evidence="3">Mannose-6-phosphate isomerase, class I</fullName>
    </submittedName>
</protein>
<evidence type="ECO:0000313" key="3">
    <source>
        <dbReference type="EMBL" id="SDG59300.1"/>
    </source>
</evidence>
<accession>A0A1G7VK44</accession>
<evidence type="ECO:0000256" key="2">
    <source>
        <dbReference type="ARBA" id="ARBA00022833"/>
    </source>
</evidence>
<keyword evidence="3" id="KW-0413">Isomerase</keyword>
<dbReference type="CDD" id="cd07010">
    <property type="entry name" value="cupin_PMI_type_I_N_bac"/>
    <property type="match status" value="1"/>
</dbReference>
<sequence>MCECSEKVGLPTMDTFGQALLSLTDTVEPSKEQAVPVSRSYDPLPSYPPAAGEVAVGWSVPAAALPPGPLVLAVEGPAALDWAALADGLAEAVRATGREVSLLDVRAHYAADAGERIAARPVPDGDRFFTPLSTARVADLFDAVPRPGRPAGDGVSVVYGPGAALCAPDVLWYADLPKRYAEAAVAKGELPVGVNLGRPAAPGGLVRLFYTDWPVQDRHRDALAGRVERWIDVQDPARPASLDGAALRATLARLARGPVRTRPYFNSTPWGGQWAASELGFTPQAGNTALGYELIAPEAGVLVGEKGGAQVEIPFQLLCVEHPQEMLGEEVHRRFGTSFPIRFDYLDTMGGGNLSLHLHPREQYMREVFGWPYTQHETYYVTAGEDGSRVLLGLTDEADPEAMRRQVEGSIAHGTPMPVEDHVQSHPATVGQLFMIPAGTPHASGAGNLVLEVSATPYLYSLRLYDWLRKDAAGASRPLPYAHGFANLDTARRGADVTKDLVQQPRTLRSGEGWREEVLGALPEMFYAVHRLVVAQGREAPDDTAGRFHILNVAQGEGAVVETRDGRTHTMAFAETLTVPASVGAYRVRAVGGDEVRIVKALVVEP</sequence>
<organism evidence="3 4">
    <name type="scientific">Streptomyces griseoaurantiacus</name>
    <dbReference type="NCBI Taxonomy" id="68213"/>
    <lineage>
        <taxon>Bacteria</taxon>
        <taxon>Bacillati</taxon>
        <taxon>Actinomycetota</taxon>
        <taxon>Actinomycetes</taxon>
        <taxon>Kitasatosporales</taxon>
        <taxon>Streptomycetaceae</taxon>
        <taxon>Streptomyces</taxon>
        <taxon>Streptomyces aurantiacus group</taxon>
    </lineage>
</organism>
<dbReference type="InterPro" id="IPR016847">
    <property type="entry name" value="Man6P_Isoase_Firm_lng_prd"/>
</dbReference>
<dbReference type="PANTHER" id="PTHR42742:SF3">
    <property type="entry name" value="FRUCTOKINASE"/>
    <property type="match status" value="1"/>
</dbReference>
<keyword evidence="1" id="KW-0479">Metal-binding</keyword>
<dbReference type="GO" id="GO:0016853">
    <property type="term" value="F:isomerase activity"/>
    <property type="evidence" value="ECO:0007669"/>
    <property type="project" value="UniProtKB-KW"/>
</dbReference>
<dbReference type="EMBL" id="FNAX01000023">
    <property type="protein sequence ID" value="SDG59300.1"/>
    <property type="molecule type" value="Genomic_DNA"/>
</dbReference>
<dbReference type="InterPro" id="IPR051804">
    <property type="entry name" value="Carb_Metab_Reg_Kinase/Isom"/>
</dbReference>
<dbReference type="InterPro" id="IPR011051">
    <property type="entry name" value="RmlC_Cupin_sf"/>
</dbReference>
<dbReference type="GO" id="GO:0046872">
    <property type="term" value="F:metal ion binding"/>
    <property type="evidence" value="ECO:0007669"/>
    <property type="project" value="UniProtKB-KW"/>
</dbReference>
<name>A0A1G7VK44_9ACTN</name>
<dbReference type="Gene3D" id="2.60.120.10">
    <property type="entry name" value="Jelly Rolls"/>
    <property type="match status" value="1"/>
</dbReference>
<dbReference type="PANTHER" id="PTHR42742">
    <property type="entry name" value="TRANSCRIPTIONAL REPRESSOR MPRA"/>
    <property type="match status" value="1"/>
</dbReference>
<keyword evidence="2" id="KW-0862">Zinc</keyword>
<proteinExistence type="predicted"/>
<dbReference type="Proteomes" id="UP000198614">
    <property type="component" value="Unassembled WGS sequence"/>
</dbReference>
<dbReference type="AlphaFoldDB" id="A0A1G7VK44"/>
<dbReference type="InterPro" id="IPR014710">
    <property type="entry name" value="RmlC-like_jellyroll"/>
</dbReference>
<reference evidence="3 4" key="1">
    <citation type="submission" date="2016-10" db="EMBL/GenBank/DDBJ databases">
        <authorList>
            <person name="de Groot N.N."/>
        </authorList>
    </citation>
    <scope>NUCLEOTIDE SEQUENCE [LARGE SCALE GENOMIC DNA]</scope>
    <source>
        <strain evidence="3 4">CGMCC 4.1859</strain>
    </source>
</reference>
<gene>
    <name evidence="3" type="ORF">SAMN05216260_12355</name>
</gene>